<accession>A0A0F9P7A0</accession>
<dbReference type="EMBL" id="LAZR01006842">
    <property type="protein sequence ID" value="KKM89282.1"/>
    <property type="molecule type" value="Genomic_DNA"/>
</dbReference>
<sequence>MAEEKGTEGTKGSEGGKGGTSSEDGAAAKIIAPAAGVVTPDPDDLSKVNTSKFSDEQKDDYIEKLKDENARRRIATKKEKDRITKQETVQTEANAKLEDLKTKLADYEKKEKDRTDAEKSAMEKLSTQIADIEKSVGEKDTEIRKLKKESAGKDLEIEKSNRERMADRLVHSLGIEFTSEYERAGFLVELMEREGDEFKLNDEEVILKVQKFSETRKKEPLKTPGPGPLSKGSEVPLVEEVKQLMSKPDLTLEDRKRLDEIHIEMRKERDQGVLSG</sequence>
<name>A0A0F9P7A0_9ZZZZ</name>
<proteinExistence type="predicted"/>
<feature type="region of interest" description="Disordered" evidence="2">
    <location>
        <begin position="213"/>
        <end position="235"/>
    </location>
</feature>
<protein>
    <submittedName>
        <fullName evidence="3">Uncharacterized protein</fullName>
    </submittedName>
</protein>
<gene>
    <name evidence="3" type="ORF">LCGC14_1250210</name>
</gene>
<evidence type="ECO:0000256" key="1">
    <source>
        <dbReference type="SAM" id="Coils"/>
    </source>
</evidence>
<organism evidence="3">
    <name type="scientific">marine sediment metagenome</name>
    <dbReference type="NCBI Taxonomy" id="412755"/>
    <lineage>
        <taxon>unclassified sequences</taxon>
        <taxon>metagenomes</taxon>
        <taxon>ecological metagenomes</taxon>
    </lineage>
</organism>
<feature type="compositionally biased region" description="Low complexity" evidence="2">
    <location>
        <begin position="20"/>
        <end position="35"/>
    </location>
</feature>
<comment type="caution">
    <text evidence="3">The sequence shown here is derived from an EMBL/GenBank/DDBJ whole genome shotgun (WGS) entry which is preliminary data.</text>
</comment>
<evidence type="ECO:0000313" key="3">
    <source>
        <dbReference type="EMBL" id="KKM89282.1"/>
    </source>
</evidence>
<feature type="region of interest" description="Disordered" evidence="2">
    <location>
        <begin position="1"/>
        <end position="52"/>
    </location>
</feature>
<keyword evidence="1" id="KW-0175">Coiled coil</keyword>
<dbReference type="AlphaFoldDB" id="A0A0F9P7A0"/>
<evidence type="ECO:0000256" key="2">
    <source>
        <dbReference type="SAM" id="MobiDB-lite"/>
    </source>
</evidence>
<feature type="coiled-coil region" evidence="1">
    <location>
        <begin position="90"/>
        <end position="163"/>
    </location>
</feature>
<reference evidence="3" key="1">
    <citation type="journal article" date="2015" name="Nature">
        <title>Complex archaea that bridge the gap between prokaryotes and eukaryotes.</title>
        <authorList>
            <person name="Spang A."/>
            <person name="Saw J.H."/>
            <person name="Jorgensen S.L."/>
            <person name="Zaremba-Niedzwiedzka K."/>
            <person name="Martijn J."/>
            <person name="Lind A.E."/>
            <person name="van Eijk R."/>
            <person name="Schleper C."/>
            <person name="Guy L."/>
            <person name="Ettema T.J."/>
        </authorList>
    </citation>
    <scope>NUCLEOTIDE SEQUENCE</scope>
</reference>